<protein>
    <recommendedName>
        <fullName evidence="3">Rhamnosyl transferase</fullName>
    </recommendedName>
</protein>
<evidence type="ECO:0000313" key="2">
    <source>
        <dbReference type="Proteomes" id="UP000013909"/>
    </source>
</evidence>
<keyword evidence="2" id="KW-1185">Reference proteome</keyword>
<evidence type="ECO:0008006" key="3">
    <source>
        <dbReference type="Google" id="ProtNLM"/>
    </source>
</evidence>
<accession>R7ZYZ1</accession>
<proteinExistence type="predicted"/>
<dbReference type="InterPro" id="IPR029044">
    <property type="entry name" value="Nucleotide-diphossugar_trans"/>
</dbReference>
<dbReference type="EMBL" id="AQHR01000008">
    <property type="protein sequence ID" value="EON79317.1"/>
    <property type="molecule type" value="Genomic_DNA"/>
</dbReference>
<evidence type="ECO:0000313" key="1">
    <source>
        <dbReference type="EMBL" id="EON79317.1"/>
    </source>
</evidence>
<comment type="caution">
    <text evidence="1">The sequence shown here is derived from an EMBL/GenBank/DDBJ whole genome shotgun (WGS) entry which is preliminary data.</text>
</comment>
<dbReference type="Pfam" id="PF11316">
    <property type="entry name" value="Rhamno_transf"/>
    <property type="match status" value="1"/>
</dbReference>
<dbReference type="AlphaFoldDB" id="R7ZYZ1"/>
<reference evidence="1 2" key="1">
    <citation type="submission" date="2013-02" db="EMBL/GenBank/DDBJ databases">
        <title>A novel strain isolated from Lonar lake, Maharashtra, India.</title>
        <authorList>
            <person name="Singh A."/>
        </authorList>
    </citation>
    <scope>NUCLEOTIDE SEQUENCE [LARGE SCALE GENOMIC DNA]</scope>
    <source>
        <strain evidence="1 2">AK24</strain>
    </source>
</reference>
<dbReference type="STRING" id="1232681.ADIS_0197"/>
<gene>
    <name evidence="1" type="ORF">ADIS_0197</name>
</gene>
<name>R7ZYZ1_9BACT</name>
<dbReference type="SUPFAM" id="SSF53448">
    <property type="entry name" value="Nucleotide-diphospho-sugar transferases"/>
    <property type="match status" value="1"/>
</dbReference>
<dbReference type="Proteomes" id="UP000013909">
    <property type="component" value="Unassembled WGS sequence"/>
</dbReference>
<sequence>MEFRHVLITRFNIYYKTKMAQQGHEPEVWLQERFLIFQKFCFPSILNQSNKDFTWLIYVDSETNPGILEALQELVKPYSFILLIQRVFQHFSLKLVLNEDIHKYFGEGFQYLISSRVDTDDMLHKDFIQKVQEMFQRQSYEALNFNKGHIYDISTGVTSAAVHKYNPFISLIEKRTKAGFKTVFHKIHIAYKDDPNLVKVGNYNPMWCMTVHGLNVSTSFYGRVIKFKQPDLKQIFDFDFQKKPTTNAIFQYSLRSYKRKWSKIKVKLNVFTKSSKPNVEHQQSNFLFP</sequence>
<organism evidence="1 2">
    <name type="scientific">Lunatimonas lonarensis</name>
    <dbReference type="NCBI Taxonomy" id="1232681"/>
    <lineage>
        <taxon>Bacteria</taxon>
        <taxon>Pseudomonadati</taxon>
        <taxon>Bacteroidota</taxon>
        <taxon>Cytophagia</taxon>
        <taxon>Cytophagales</taxon>
        <taxon>Cyclobacteriaceae</taxon>
    </lineage>
</organism>
<dbReference type="OrthoDB" id="9771846at2"/>
<dbReference type="InterPro" id="IPR021466">
    <property type="entry name" value="Put_rhamnosyl_transferase"/>
</dbReference>